<dbReference type="Gene3D" id="1.20.920.10">
    <property type="entry name" value="Bromodomain-like"/>
    <property type="match status" value="1"/>
</dbReference>
<sequence>MARTSRTNKTKRDASRSPTEGRGVADGAVTVATNPPASDVPTVSSAPVTATTVRTEGFPRCRFCFKFKRVCDAGRPCGSCSRNKRLCRDPTQEDLDEFPERSAVAAPSSEQNVQKKKKHKASSSGTASRSDQQSFKHKQAAELTHCYRAINELLSDKYADCNAHFLYPVDHVALNLPHYRSIVEFPMDLSTIKEKMEDGEYRIAKEFKKDFMKVVNAARLFNEKGSGVYEAANRLQRVFDVVWMETKETVKKSDKSAVVDKDTQPEEEQSPGDV</sequence>
<dbReference type="InterPro" id="IPR050935">
    <property type="entry name" value="Bromo_chromatin_reader"/>
</dbReference>
<accession>A0A0G2HSA7</accession>
<dbReference type="AlphaFoldDB" id="A0A0G2HSA7"/>
<dbReference type="GO" id="GO:0000785">
    <property type="term" value="C:chromatin"/>
    <property type="evidence" value="ECO:0007669"/>
    <property type="project" value="TreeGrafter"/>
</dbReference>
<dbReference type="InterPro" id="IPR001487">
    <property type="entry name" value="Bromodomain"/>
</dbReference>
<feature type="compositionally biased region" description="Basic and acidic residues" evidence="3">
    <location>
        <begin position="252"/>
        <end position="264"/>
    </location>
</feature>
<dbReference type="InterPro" id="IPR036427">
    <property type="entry name" value="Bromodomain-like_sf"/>
</dbReference>
<feature type="region of interest" description="Disordered" evidence="3">
    <location>
        <begin position="92"/>
        <end position="135"/>
    </location>
</feature>
<keyword evidence="6" id="KW-1185">Reference proteome</keyword>
<comment type="caution">
    <text evidence="5">The sequence shown here is derived from an EMBL/GenBank/DDBJ whole genome shotgun (WGS) entry which is preliminary data.</text>
</comment>
<evidence type="ECO:0000313" key="6">
    <source>
        <dbReference type="Proteomes" id="UP000034680"/>
    </source>
</evidence>
<evidence type="ECO:0000256" key="2">
    <source>
        <dbReference type="PROSITE-ProRule" id="PRU00035"/>
    </source>
</evidence>
<feature type="region of interest" description="Disordered" evidence="3">
    <location>
        <begin position="252"/>
        <end position="274"/>
    </location>
</feature>
<dbReference type="EMBL" id="LCUC01000072">
    <property type="protein sequence ID" value="KKY37738.1"/>
    <property type="molecule type" value="Genomic_DNA"/>
</dbReference>
<dbReference type="SUPFAM" id="SSF47370">
    <property type="entry name" value="Bromodomain"/>
    <property type="match status" value="1"/>
</dbReference>
<dbReference type="STRING" id="1214573.A0A0G2HSA7"/>
<evidence type="ECO:0000259" key="4">
    <source>
        <dbReference type="PROSITE" id="PS50014"/>
    </source>
</evidence>
<proteinExistence type="predicted"/>
<reference evidence="5 6" key="1">
    <citation type="submission" date="2015-05" db="EMBL/GenBank/DDBJ databases">
        <title>Distinctive expansion of gene families associated with plant cell wall degradation and secondary metabolism in the genomes of grapevine trunk pathogens.</title>
        <authorList>
            <person name="Lawrence D.P."/>
            <person name="Travadon R."/>
            <person name="Rolshausen P.E."/>
            <person name="Baumgartner K."/>
        </authorList>
    </citation>
    <scope>NUCLEOTIDE SEQUENCE [LARGE SCALE GENOMIC DNA]</scope>
    <source>
        <strain evidence="5">DA912</strain>
    </source>
</reference>
<reference evidence="5 6" key="2">
    <citation type="submission" date="2015-05" db="EMBL/GenBank/DDBJ databases">
        <authorList>
            <person name="Morales-Cruz A."/>
            <person name="Amrine K.C."/>
            <person name="Cantu D."/>
        </authorList>
    </citation>
    <scope>NUCLEOTIDE SEQUENCE [LARGE SCALE GENOMIC DNA]</scope>
    <source>
        <strain evidence="5">DA912</strain>
    </source>
</reference>
<organism evidence="5 6">
    <name type="scientific">Diaporthe ampelina</name>
    <dbReference type="NCBI Taxonomy" id="1214573"/>
    <lineage>
        <taxon>Eukaryota</taxon>
        <taxon>Fungi</taxon>
        <taxon>Dikarya</taxon>
        <taxon>Ascomycota</taxon>
        <taxon>Pezizomycotina</taxon>
        <taxon>Sordariomycetes</taxon>
        <taxon>Sordariomycetidae</taxon>
        <taxon>Diaporthales</taxon>
        <taxon>Diaporthaceae</taxon>
        <taxon>Diaporthe</taxon>
    </lineage>
</organism>
<gene>
    <name evidence="5" type="ORF">UCDDA912_g02252</name>
</gene>
<dbReference type="Proteomes" id="UP000034680">
    <property type="component" value="Unassembled WGS sequence"/>
</dbReference>
<dbReference type="Pfam" id="PF00439">
    <property type="entry name" value="Bromodomain"/>
    <property type="match status" value="1"/>
</dbReference>
<feature type="domain" description="Bromo" evidence="4">
    <location>
        <begin position="157"/>
        <end position="229"/>
    </location>
</feature>
<dbReference type="GO" id="GO:0006338">
    <property type="term" value="P:chromatin remodeling"/>
    <property type="evidence" value="ECO:0007669"/>
    <property type="project" value="TreeGrafter"/>
</dbReference>
<dbReference type="OrthoDB" id="5241826at2759"/>
<dbReference type="PRINTS" id="PR00503">
    <property type="entry name" value="BROMODOMAIN"/>
</dbReference>
<keyword evidence="1 2" id="KW-0103">Bromodomain</keyword>
<evidence type="ECO:0000256" key="1">
    <source>
        <dbReference type="ARBA" id="ARBA00023117"/>
    </source>
</evidence>
<dbReference type="PANTHER" id="PTHR22880:SF225">
    <property type="entry name" value="BROMODOMAIN-CONTAINING PROTEIN BET-1-RELATED"/>
    <property type="match status" value="1"/>
</dbReference>
<dbReference type="SMART" id="SM00297">
    <property type="entry name" value="BROMO"/>
    <property type="match status" value="1"/>
</dbReference>
<dbReference type="GO" id="GO:0005634">
    <property type="term" value="C:nucleus"/>
    <property type="evidence" value="ECO:0007669"/>
    <property type="project" value="TreeGrafter"/>
</dbReference>
<dbReference type="GO" id="GO:0006355">
    <property type="term" value="P:regulation of DNA-templated transcription"/>
    <property type="evidence" value="ECO:0007669"/>
    <property type="project" value="TreeGrafter"/>
</dbReference>
<feature type="compositionally biased region" description="Acidic residues" evidence="3">
    <location>
        <begin position="265"/>
        <end position="274"/>
    </location>
</feature>
<protein>
    <submittedName>
        <fullName evidence="5">Putative bdf1 transcription factor</fullName>
    </submittedName>
</protein>
<feature type="region of interest" description="Disordered" evidence="3">
    <location>
        <begin position="1"/>
        <end position="48"/>
    </location>
</feature>
<evidence type="ECO:0000313" key="5">
    <source>
        <dbReference type="EMBL" id="KKY37738.1"/>
    </source>
</evidence>
<dbReference type="PANTHER" id="PTHR22880">
    <property type="entry name" value="FALZ-RELATED BROMODOMAIN-CONTAINING PROTEINS"/>
    <property type="match status" value="1"/>
</dbReference>
<dbReference type="PROSITE" id="PS50014">
    <property type="entry name" value="BROMODOMAIN_2"/>
    <property type="match status" value="1"/>
</dbReference>
<evidence type="ECO:0000256" key="3">
    <source>
        <dbReference type="SAM" id="MobiDB-lite"/>
    </source>
</evidence>
<name>A0A0G2HSA7_9PEZI</name>
<feature type="compositionally biased region" description="Polar residues" evidence="3">
    <location>
        <begin position="122"/>
        <end position="133"/>
    </location>
</feature>